<organism evidence="2 3">
    <name type="scientific">Macrolepiota fuliginosa MF-IS2</name>
    <dbReference type="NCBI Taxonomy" id="1400762"/>
    <lineage>
        <taxon>Eukaryota</taxon>
        <taxon>Fungi</taxon>
        <taxon>Dikarya</taxon>
        <taxon>Basidiomycota</taxon>
        <taxon>Agaricomycotina</taxon>
        <taxon>Agaricomycetes</taxon>
        <taxon>Agaricomycetidae</taxon>
        <taxon>Agaricales</taxon>
        <taxon>Agaricineae</taxon>
        <taxon>Agaricaceae</taxon>
        <taxon>Macrolepiota</taxon>
    </lineage>
</organism>
<dbReference type="EMBL" id="MU151717">
    <property type="protein sequence ID" value="KAF9442052.1"/>
    <property type="molecule type" value="Genomic_DNA"/>
</dbReference>
<dbReference type="AlphaFoldDB" id="A0A9P5X0K7"/>
<keyword evidence="1" id="KW-0812">Transmembrane</keyword>
<evidence type="ECO:0000313" key="2">
    <source>
        <dbReference type="EMBL" id="KAF9442052.1"/>
    </source>
</evidence>
<accession>A0A9P5X0K7</accession>
<keyword evidence="3" id="KW-1185">Reference proteome</keyword>
<dbReference type="Proteomes" id="UP000807342">
    <property type="component" value="Unassembled WGS sequence"/>
</dbReference>
<name>A0A9P5X0K7_9AGAR</name>
<sequence>MVWARILIIVDILIGIVNLLLLFMHTTTVSMVTQWHTISSPHLNSVTVAHYMVQTAVTISCWRRTLGALRTPSPLSEVEQTVWRVSCYFLMLQPVILLLAPARVRAKIGESVKMAFYVLYNILYSAARLSIFFIVFYSIRYAM</sequence>
<feature type="transmembrane region" description="Helical" evidence="1">
    <location>
        <begin position="82"/>
        <end position="102"/>
    </location>
</feature>
<proteinExistence type="predicted"/>
<feature type="transmembrane region" description="Helical" evidence="1">
    <location>
        <begin position="114"/>
        <end position="139"/>
    </location>
</feature>
<feature type="transmembrane region" description="Helical" evidence="1">
    <location>
        <begin position="7"/>
        <end position="25"/>
    </location>
</feature>
<reference evidence="2" key="1">
    <citation type="submission" date="2020-11" db="EMBL/GenBank/DDBJ databases">
        <authorList>
            <consortium name="DOE Joint Genome Institute"/>
            <person name="Ahrendt S."/>
            <person name="Riley R."/>
            <person name="Andreopoulos W."/>
            <person name="Labutti K."/>
            <person name="Pangilinan J."/>
            <person name="Ruiz-Duenas F.J."/>
            <person name="Barrasa J.M."/>
            <person name="Sanchez-Garcia M."/>
            <person name="Camarero S."/>
            <person name="Miyauchi S."/>
            <person name="Serrano A."/>
            <person name="Linde D."/>
            <person name="Babiker R."/>
            <person name="Drula E."/>
            <person name="Ayuso-Fernandez I."/>
            <person name="Pacheco R."/>
            <person name="Padilla G."/>
            <person name="Ferreira P."/>
            <person name="Barriuso J."/>
            <person name="Kellner H."/>
            <person name="Castanera R."/>
            <person name="Alfaro M."/>
            <person name="Ramirez L."/>
            <person name="Pisabarro A.G."/>
            <person name="Kuo A."/>
            <person name="Tritt A."/>
            <person name="Lipzen A."/>
            <person name="He G."/>
            <person name="Yan M."/>
            <person name="Ng V."/>
            <person name="Cullen D."/>
            <person name="Martin F."/>
            <person name="Rosso M.-N."/>
            <person name="Henrissat B."/>
            <person name="Hibbett D."/>
            <person name="Martinez A.T."/>
            <person name="Grigoriev I.V."/>
        </authorList>
    </citation>
    <scope>NUCLEOTIDE SEQUENCE</scope>
    <source>
        <strain evidence="2">MF-IS2</strain>
    </source>
</reference>
<evidence type="ECO:0000313" key="3">
    <source>
        <dbReference type="Proteomes" id="UP000807342"/>
    </source>
</evidence>
<gene>
    <name evidence="2" type="ORF">P691DRAFT_779580</name>
</gene>
<keyword evidence="1" id="KW-0472">Membrane</keyword>
<keyword evidence="1" id="KW-1133">Transmembrane helix</keyword>
<evidence type="ECO:0000256" key="1">
    <source>
        <dbReference type="SAM" id="Phobius"/>
    </source>
</evidence>
<dbReference type="OrthoDB" id="3127614at2759"/>
<protein>
    <submittedName>
        <fullName evidence="2">Uncharacterized protein</fullName>
    </submittedName>
</protein>
<comment type="caution">
    <text evidence="2">The sequence shown here is derived from an EMBL/GenBank/DDBJ whole genome shotgun (WGS) entry which is preliminary data.</text>
</comment>